<dbReference type="PANTHER" id="PTHR13914:SF0">
    <property type="entry name" value="PROLINE DEHYDROGENASE 1, MITOCHONDRIAL"/>
    <property type="match status" value="1"/>
</dbReference>
<feature type="domain" description="Proline dehydrogenase" evidence="3">
    <location>
        <begin position="231"/>
        <end position="284"/>
    </location>
</feature>
<dbReference type="InterPro" id="IPR015659">
    <property type="entry name" value="Proline_oxidase"/>
</dbReference>
<evidence type="ECO:0000259" key="3">
    <source>
        <dbReference type="Pfam" id="PF01619"/>
    </source>
</evidence>
<evidence type="ECO:0000313" key="5">
    <source>
        <dbReference type="Proteomes" id="UP000033986"/>
    </source>
</evidence>
<feature type="domain" description="Proline dehydrogenase" evidence="3">
    <location>
        <begin position="43"/>
        <end position="192"/>
    </location>
</feature>
<dbReference type="EMBL" id="LCDB01000015">
    <property type="protein sequence ID" value="KKS44054.1"/>
    <property type="molecule type" value="Genomic_DNA"/>
</dbReference>
<organism evidence="4 5">
    <name type="scientific">Candidatus Azambacteria bacterium GW2011_GWB1_42_17</name>
    <dbReference type="NCBI Taxonomy" id="1618615"/>
    <lineage>
        <taxon>Bacteria</taxon>
        <taxon>Candidatus Azamiibacteriota</taxon>
    </lineage>
</organism>
<dbReference type="GO" id="GO:0006562">
    <property type="term" value="P:L-proline catabolic process"/>
    <property type="evidence" value="ECO:0007669"/>
    <property type="project" value="InterPro"/>
</dbReference>
<feature type="transmembrane region" description="Helical" evidence="2">
    <location>
        <begin position="6"/>
        <end position="26"/>
    </location>
</feature>
<keyword evidence="2" id="KW-1133">Transmembrane helix</keyword>
<dbReference type="Gene3D" id="3.20.20.220">
    <property type="match status" value="1"/>
</dbReference>
<dbReference type="AlphaFoldDB" id="A0A0G0Z5T4"/>
<dbReference type="InterPro" id="IPR002872">
    <property type="entry name" value="Proline_DH_dom"/>
</dbReference>
<keyword evidence="1" id="KW-0560">Oxidoreductase</keyword>
<proteinExistence type="predicted"/>
<dbReference type="InterPro" id="IPR029041">
    <property type="entry name" value="FAD-linked_oxidoreductase-like"/>
</dbReference>
<evidence type="ECO:0000256" key="2">
    <source>
        <dbReference type="SAM" id="Phobius"/>
    </source>
</evidence>
<comment type="caution">
    <text evidence="4">The sequence shown here is derived from an EMBL/GenBank/DDBJ whole genome shotgun (WGS) entry which is preliminary data.</text>
</comment>
<keyword evidence="2" id="KW-0472">Membrane</keyword>
<evidence type="ECO:0000256" key="1">
    <source>
        <dbReference type="ARBA" id="ARBA00023002"/>
    </source>
</evidence>
<gene>
    <name evidence="4" type="ORF">UV07_C0015G0002</name>
</gene>
<protein>
    <submittedName>
        <fullName evidence="4">Proline dehydrogenase</fullName>
    </submittedName>
</protein>
<reference evidence="4 5" key="1">
    <citation type="journal article" date="2015" name="Nature">
        <title>rRNA introns, odd ribosomes, and small enigmatic genomes across a large radiation of phyla.</title>
        <authorList>
            <person name="Brown C.T."/>
            <person name="Hug L.A."/>
            <person name="Thomas B.C."/>
            <person name="Sharon I."/>
            <person name="Castelle C.J."/>
            <person name="Singh A."/>
            <person name="Wilkins M.J."/>
            <person name="Williams K.H."/>
            <person name="Banfield J.F."/>
        </authorList>
    </citation>
    <scope>NUCLEOTIDE SEQUENCE [LARGE SCALE GENOMIC DNA]</scope>
</reference>
<keyword evidence="2" id="KW-0812">Transmembrane</keyword>
<name>A0A0G0Z5T4_9BACT</name>
<evidence type="ECO:0000313" key="4">
    <source>
        <dbReference type="EMBL" id="KKS44054.1"/>
    </source>
</evidence>
<dbReference type="PANTHER" id="PTHR13914">
    <property type="entry name" value="PROLINE OXIDASE"/>
    <property type="match status" value="1"/>
</dbReference>
<sequence>MNWTYIWAGLLIMVWSEIFILFLCALKKRFIPASDVESAILVAKGLEKEGFTPIINILGEHYTKKTKVDKAVRKYISLIDAIRENNLKAKISVKPTQIGLAVSEEFYFNNLHLLARRAHRQKVPLEIDMESLKYLDGTLRVFLKIPGEFNIRQAVQSYLKRSRRDVGELIARGRRVRLVKGAYSESDLTVDERRGSLEILVEHLLLKGREPAIATIRDKDLIGFLTVFHWENKIEKDKFIFQMLYGISDEIKEALRDLRFRVEVYVPVGLWHKALPYLWRRVKELVKILF</sequence>
<dbReference type="Pfam" id="PF01619">
    <property type="entry name" value="Pro_dh"/>
    <property type="match status" value="2"/>
</dbReference>
<accession>A0A0G0Z5T4</accession>
<dbReference type="SUPFAM" id="SSF51730">
    <property type="entry name" value="FAD-linked oxidoreductase"/>
    <property type="match status" value="1"/>
</dbReference>
<dbReference type="Proteomes" id="UP000033986">
    <property type="component" value="Unassembled WGS sequence"/>
</dbReference>
<dbReference type="GO" id="GO:0004657">
    <property type="term" value="F:proline dehydrogenase activity"/>
    <property type="evidence" value="ECO:0007669"/>
    <property type="project" value="InterPro"/>
</dbReference>